<organism evidence="3 4">
    <name type="scientific">Musa troglodytarum</name>
    <name type="common">fe'i banana</name>
    <dbReference type="NCBI Taxonomy" id="320322"/>
    <lineage>
        <taxon>Eukaryota</taxon>
        <taxon>Viridiplantae</taxon>
        <taxon>Streptophyta</taxon>
        <taxon>Embryophyta</taxon>
        <taxon>Tracheophyta</taxon>
        <taxon>Spermatophyta</taxon>
        <taxon>Magnoliopsida</taxon>
        <taxon>Liliopsida</taxon>
        <taxon>Zingiberales</taxon>
        <taxon>Musaceae</taxon>
        <taxon>Musa</taxon>
    </lineage>
</organism>
<reference evidence="3" key="1">
    <citation type="submission" date="2022-05" db="EMBL/GenBank/DDBJ databases">
        <title>The Musa troglodytarum L. genome provides insights into the mechanism of non-climacteric behaviour and enrichment of carotenoids.</title>
        <authorList>
            <person name="Wang J."/>
        </authorList>
    </citation>
    <scope>NUCLEOTIDE SEQUENCE</scope>
    <source>
        <tissue evidence="3">Leaf</tissue>
    </source>
</reference>
<feature type="compositionally biased region" description="Polar residues" evidence="1">
    <location>
        <begin position="1"/>
        <end position="16"/>
    </location>
</feature>
<dbReference type="InterPro" id="IPR036869">
    <property type="entry name" value="J_dom_sf"/>
</dbReference>
<dbReference type="GO" id="GO:0005783">
    <property type="term" value="C:endoplasmic reticulum"/>
    <property type="evidence" value="ECO:0007669"/>
    <property type="project" value="UniProtKB-ARBA"/>
</dbReference>
<dbReference type="PRINTS" id="PR00625">
    <property type="entry name" value="JDOMAIN"/>
</dbReference>
<protein>
    <submittedName>
        <fullName evidence="3">DnaJ domain</fullName>
    </submittedName>
</protein>
<dbReference type="AlphaFoldDB" id="A0A9E7HWX9"/>
<evidence type="ECO:0000313" key="4">
    <source>
        <dbReference type="Proteomes" id="UP001055439"/>
    </source>
</evidence>
<dbReference type="SUPFAM" id="SSF46565">
    <property type="entry name" value="Chaperone J-domain"/>
    <property type="match status" value="1"/>
</dbReference>
<accession>A0A9E7HWX9</accession>
<dbReference type="PANTHER" id="PTHR45504">
    <property type="entry name" value="CHAPERONE DNAJ-DOMAIN SUPERFAMILY PROTEIN"/>
    <property type="match status" value="1"/>
</dbReference>
<gene>
    <name evidence="3" type="ORF">MUK42_07059</name>
</gene>
<dbReference type="EMBL" id="CP097510">
    <property type="protein sequence ID" value="URE38563.1"/>
    <property type="molecule type" value="Genomic_DNA"/>
</dbReference>
<dbReference type="OrthoDB" id="10250354at2759"/>
<proteinExistence type="predicted"/>
<evidence type="ECO:0000256" key="1">
    <source>
        <dbReference type="SAM" id="MobiDB-lite"/>
    </source>
</evidence>
<name>A0A9E7HWX9_9LILI</name>
<dbReference type="Proteomes" id="UP001055439">
    <property type="component" value="Chromosome 8"/>
</dbReference>
<feature type="domain" description="J" evidence="2">
    <location>
        <begin position="18"/>
        <end position="104"/>
    </location>
</feature>
<dbReference type="GO" id="GO:0005634">
    <property type="term" value="C:nucleus"/>
    <property type="evidence" value="ECO:0007669"/>
    <property type="project" value="TreeGrafter"/>
</dbReference>
<evidence type="ECO:0000259" key="2">
    <source>
        <dbReference type="PROSITE" id="PS50076"/>
    </source>
</evidence>
<dbReference type="PANTHER" id="PTHR45504:SF3">
    <property type="entry name" value="CHAPERONE DNAJ-DOMAIN SUPERFAMILY PROTEIN"/>
    <property type="match status" value="1"/>
</dbReference>
<sequence>MSNGGVNDGSRVSLSLTRLEEQAGRDTWWDEEDDREAYAALEEEEEEGQNFNSPFGLLSLLSRPKKWHPDRKRENNATSRFQDINEACKVLSDPNKRQQYDRKRFHGIQDYNAIEFLDRYKGLILTCNGLGIRYPSSIMMKRWHSLD</sequence>
<keyword evidence="4" id="KW-1185">Reference proteome</keyword>
<feature type="region of interest" description="Disordered" evidence="1">
    <location>
        <begin position="1"/>
        <end position="31"/>
    </location>
</feature>
<evidence type="ECO:0000313" key="3">
    <source>
        <dbReference type="EMBL" id="URE38563.1"/>
    </source>
</evidence>
<dbReference type="CDD" id="cd06257">
    <property type="entry name" value="DnaJ"/>
    <property type="match status" value="1"/>
</dbReference>
<dbReference type="PROSITE" id="PS50076">
    <property type="entry name" value="DNAJ_2"/>
    <property type="match status" value="1"/>
</dbReference>
<dbReference type="Pfam" id="PF00226">
    <property type="entry name" value="DnaJ"/>
    <property type="match status" value="1"/>
</dbReference>
<dbReference type="Gene3D" id="1.10.287.110">
    <property type="entry name" value="DnaJ domain"/>
    <property type="match status" value="1"/>
</dbReference>
<dbReference type="InterPro" id="IPR001623">
    <property type="entry name" value="DnaJ_domain"/>
</dbReference>
<feature type="compositionally biased region" description="Basic and acidic residues" evidence="1">
    <location>
        <begin position="18"/>
        <end position="28"/>
    </location>
</feature>